<sequence length="86" mass="9429">MGSKQIRDVSDPTTGRNIECLLHLLTAVSSLAQYGVDEHLRAGAEALQGRRRGRDSPAFRLALSSLNQGPFDERFKFRIACLVAAT</sequence>
<name>A0ABV8YU55_9ACTN</name>
<protein>
    <submittedName>
        <fullName evidence="1">Uncharacterized protein</fullName>
    </submittedName>
</protein>
<dbReference type="EMBL" id="JBHSFG010000038">
    <property type="protein sequence ID" value="MFC4467403.1"/>
    <property type="molecule type" value="Genomic_DNA"/>
</dbReference>
<dbReference type="RefSeq" id="WP_386344702.1">
    <property type="nucleotide sequence ID" value="NZ_JBHSFG010000038.1"/>
</dbReference>
<evidence type="ECO:0000313" key="2">
    <source>
        <dbReference type="Proteomes" id="UP001596012"/>
    </source>
</evidence>
<dbReference type="Proteomes" id="UP001596012">
    <property type="component" value="Unassembled WGS sequence"/>
</dbReference>
<keyword evidence="2" id="KW-1185">Reference proteome</keyword>
<comment type="caution">
    <text evidence="1">The sequence shown here is derived from an EMBL/GenBank/DDBJ whole genome shotgun (WGS) entry which is preliminary data.</text>
</comment>
<proteinExistence type="predicted"/>
<organism evidence="1 2">
    <name type="scientific">Streptomyces xiangluensis</name>
    <dbReference type="NCBI Taxonomy" id="2665720"/>
    <lineage>
        <taxon>Bacteria</taxon>
        <taxon>Bacillati</taxon>
        <taxon>Actinomycetota</taxon>
        <taxon>Actinomycetes</taxon>
        <taxon>Kitasatosporales</taxon>
        <taxon>Streptomycetaceae</taxon>
        <taxon>Streptomyces</taxon>
    </lineage>
</organism>
<evidence type="ECO:0000313" key="1">
    <source>
        <dbReference type="EMBL" id="MFC4467403.1"/>
    </source>
</evidence>
<accession>A0ABV8YU55</accession>
<gene>
    <name evidence="1" type="ORF">ACFPH6_23225</name>
</gene>
<reference evidence="2" key="1">
    <citation type="journal article" date="2019" name="Int. J. Syst. Evol. Microbiol.">
        <title>The Global Catalogue of Microorganisms (GCM) 10K type strain sequencing project: providing services to taxonomists for standard genome sequencing and annotation.</title>
        <authorList>
            <consortium name="The Broad Institute Genomics Platform"/>
            <consortium name="The Broad Institute Genome Sequencing Center for Infectious Disease"/>
            <person name="Wu L."/>
            <person name="Ma J."/>
        </authorList>
    </citation>
    <scope>NUCLEOTIDE SEQUENCE [LARGE SCALE GENOMIC DNA]</scope>
    <source>
        <strain evidence="2">DT43</strain>
    </source>
</reference>